<dbReference type="EMBL" id="ML119731">
    <property type="protein sequence ID" value="RPA77176.1"/>
    <property type="molecule type" value="Genomic_DNA"/>
</dbReference>
<reference evidence="2 3" key="1">
    <citation type="journal article" date="2018" name="Nat. Ecol. Evol.">
        <title>Pezizomycetes genomes reveal the molecular basis of ectomycorrhizal truffle lifestyle.</title>
        <authorList>
            <person name="Murat C."/>
            <person name="Payen T."/>
            <person name="Noel B."/>
            <person name="Kuo A."/>
            <person name="Morin E."/>
            <person name="Chen J."/>
            <person name="Kohler A."/>
            <person name="Krizsan K."/>
            <person name="Balestrini R."/>
            <person name="Da Silva C."/>
            <person name="Montanini B."/>
            <person name="Hainaut M."/>
            <person name="Levati E."/>
            <person name="Barry K.W."/>
            <person name="Belfiori B."/>
            <person name="Cichocki N."/>
            <person name="Clum A."/>
            <person name="Dockter R.B."/>
            <person name="Fauchery L."/>
            <person name="Guy J."/>
            <person name="Iotti M."/>
            <person name="Le Tacon F."/>
            <person name="Lindquist E.A."/>
            <person name="Lipzen A."/>
            <person name="Malagnac F."/>
            <person name="Mello A."/>
            <person name="Molinier V."/>
            <person name="Miyauchi S."/>
            <person name="Poulain J."/>
            <person name="Riccioni C."/>
            <person name="Rubini A."/>
            <person name="Sitrit Y."/>
            <person name="Splivallo R."/>
            <person name="Traeger S."/>
            <person name="Wang M."/>
            <person name="Zifcakova L."/>
            <person name="Wipf D."/>
            <person name="Zambonelli A."/>
            <person name="Paolocci F."/>
            <person name="Nowrousian M."/>
            <person name="Ottonello S."/>
            <person name="Baldrian P."/>
            <person name="Spatafora J.W."/>
            <person name="Henrissat B."/>
            <person name="Nagy L.G."/>
            <person name="Aury J.M."/>
            <person name="Wincker P."/>
            <person name="Grigoriev I.V."/>
            <person name="Bonfante P."/>
            <person name="Martin F.M."/>
        </authorList>
    </citation>
    <scope>NUCLEOTIDE SEQUENCE [LARGE SCALE GENOMIC DNA]</scope>
    <source>
        <strain evidence="2 3">RN42</strain>
    </source>
</reference>
<evidence type="ECO:0000313" key="3">
    <source>
        <dbReference type="Proteomes" id="UP000275078"/>
    </source>
</evidence>
<accession>A0A3N4HVR0</accession>
<name>A0A3N4HVR0_ASCIM</name>
<gene>
    <name evidence="2" type="ORF">BJ508DRAFT_330484</name>
</gene>
<protein>
    <submittedName>
        <fullName evidence="2">Uncharacterized protein</fullName>
    </submittedName>
</protein>
<feature type="region of interest" description="Disordered" evidence="1">
    <location>
        <begin position="177"/>
        <end position="207"/>
    </location>
</feature>
<sequence length="231" mass="25143">MATPNDEFNTLISVFHPTVVFSPYSAENPSPFPAEVEFLVPDAAAPLPIPGGMFVAGGKQERVYTTLNHLWGVLYGTYPKGLVDVFQRNIATESLYGYTRLAVRPAAALKQLFFFEWEVRNYELPNGALSRLGIPGHKGLQEAAREGRLFVELKDAASVEVEGAGWLSGPWSFVWHPTSNNSNNSNNNGGDSGQDQTQQQTPNAGNIYAADGSIDEEVMRGLLLRALGATQ</sequence>
<evidence type="ECO:0000256" key="1">
    <source>
        <dbReference type="SAM" id="MobiDB-lite"/>
    </source>
</evidence>
<dbReference type="Proteomes" id="UP000275078">
    <property type="component" value="Unassembled WGS sequence"/>
</dbReference>
<evidence type="ECO:0000313" key="2">
    <source>
        <dbReference type="EMBL" id="RPA77176.1"/>
    </source>
</evidence>
<dbReference type="AlphaFoldDB" id="A0A3N4HVR0"/>
<feature type="compositionally biased region" description="Low complexity" evidence="1">
    <location>
        <begin position="177"/>
        <end position="203"/>
    </location>
</feature>
<organism evidence="2 3">
    <name type="scientific">Ascobolus immersus RN42</name>
    <dbReference type="NCBI Taxonomy" id="1160509"/>
    <lineage>
        <taxon>Eukaryota</taxon>
        <taxon>Fungi</taxon>
        <taxon>Dikarya</taxon>
        <taxon>Ascomycota</taxon>
        <taxon>Pezizomycotina</taxon>
        <taxon>Pezizomycetes</taxon>
        <taxon>Pezizales</taxon>
        <taxon>Ascobolaceae</taxon>
        <taxon>Ascobolus</taxon>
    </lineage>
</organism>
<proteinExistence type="predicted"/>
<keyword evidence="3" id="KW-1185">Reference proteome</keyword>